<dbReference type="Proteomes" id="UP001202479">
    <property type="component" value="Unassembled WGS sequence"/>
</dbReference>
<dbReference type="PROSITE" id="PS51503">
    <property type="entry name" value="HIG1"/>
    <property type="match status" value="1"/>
</dbReference>
<feature type="region of interest" description="Disordered" evidence="5">
    <location>
        <begin position="384"/>
        <end position="409"/>
    </location>
</feature>
<evidence type="ECO:0000313" key="9">
    <source>
        <dbReference type="EMBL" id="KAI3403999.2"/>
    </source>
</evidence>
<evidence type="ECO:0000256" key="4">
    <source>
        <dbReference type="ARBA" id="ARBA00023136"/>
    </source>
</evidence>
<dbReference type="Pfam" id="PF04588">
    <property type="entry name" value="HIG_1_N"/>
    <property type="match status" value="1"/>
</dbReference>
<dbReference type="GO" id="GO:0033617">
    <property type="term" value="P:mitochondrial respiratory chain complex IV assembly"/>
    <property type="evidence" value="ECO:0007669"/>
    <property type="project" value="TreeGrafter"/>
</dbReference>
<keyword evidence="3 6" id="KW-1133">Transmembrane helix</keyword>
<dbReference type="GO" id="GO:0005739">
    <property type="term" value="C:mitochondrion"/>
    <property type="evidence" value="ECO:0007669"/>
    <property type="project" value="UniProtKB-SubCell"/>
</dbReference>
<feature type="compositionally biased region" description="Low complexity" evidence="5">
    <location>
        <begin position="341"/>
        <end position="354"/>
    </location>
</feature>
<dbReference type="Gene3D" id="2.20.70.10">
    <property type="match status" value="1"/>
</dbReference>
<feature type="compositionally biased region" description="Gly residues" evidence="5">
    <location>
        <begin position="395"/>
        <end position="409"/>
    </location>
</feature>
<gene>
    <name evidence="9" type="ORF">KGF56_003158</name>
</gene>
<feature type="transmembrane region" description="Helical" evidence="6">
    <location>
        <begin position="151"/>
        <end position="169"/>
    </location>
</feature>
<comment type="subcellular location">
    <subcellularLocation>
        <location evidence="1">Mitochondrion</location>
    </subcellularLocation>
</comment>
<dbReference type="CDD" id="cd00201">
    <property type="entry name" value="WW"/>
    <property type="match status" value="1"/>
</dbReference>
<proteinExistence type="predicted"/>
<dbReference type="AlphaFoldDB" id="A0AAI9SW76"/>
<feature type="region of interest" description="Disordered" evidence="5">
    <location>
        <begin position="235"/>
        <end position="354"/>
    </location>
</feature>
<feature type="domain" description="WW" evidence="7">
    <location>
        <begin position="203"/>
        <end position="237"/>
    </location>
</feature>
<keyword evidence="4 6" id="KW-0472">Membrane</keyword>
<protein>
    <submittedName>
        <fullName evidence="9">RCF2</fullName>
    </submittedName>
</protein>
<evidence type="ECO:0000259" key="7">
    <source>
        <dbReference type="PROSITE" id="PS50020"/>
    </source>
</evidence>
<name>A0AAI9SW76_9ASCO</name>
<evidence type="ECO:0000256" key="6">
    <source>
        <dbReference type="SAM" id="Phobius"/>
    </source>
</evidence>
<accession>A0AAI9SW76</accession>
<dbReference type="PROSITE" id="PS50020">
    <property type="entry name" value="WW_DOMAIN_2"/>
    <property type="match status" value="1"/>
</dbReference>
<evidence type="ECO:0000256" key="2">
    <source>
        <dbReference type="ARBA" id="ARBA00022692"/>
    </source>
</evidence>
<organism evidence="9 10">
    <name type="scientific">Candida oxycetoniae</name>
    <dbReference type="NCBI Taxonomy" id="497107"/>
    <lineage>
        <taxon>Eukaryota</taxon>
        <taxon>Fungi</taxon>
        <taxon>Dikarya</taxon>
        <taxon>Ascomycota</taxon>
        <taxon>Saccharomycotina</taxon>
        <taxon>Pichiomycetes</taxon>
        <taxon>Debaryomycetaceae</taxon>
        <taxon>Candida/Lodderomyces clade</taxon>
        <taxon>Candida</taxon>
    </lineage>
</organism>
<dbReference type="EMBL" id="JAHUZD010000109">
    <property type="protein sequence ID" value="KAI3403999.2"/>
    <property type="molecule type" value="Genomic_DNA"/>
</dbReference>
<sequence>MKLLTEEEKREHSEHVLKEGVKGCIVGAVVGVGLLKFFKYKRPVRYASLSSSIKAAIFAMPTISLGAFYADDGSVKFDEQRYQSDYLKRQELQALENYNKLSTSDKILHQLNENKYKIVVSAWAASLYGSWRIVNKDKYMTKAQKIVQARVYAQAITVVLLLGTLLLSMNEEKIKKTQPEPIPSWKKHLQEQEMAKDDPNKPPNVPDGWLAKFDEKYSTWFYVDLATKKSQWEAPKGTKFDTGDVADVPPPAYSPKENNSKVNSTTSNQSNRGAFNRHQQPQPQPQPNYGGGYPPQPGYGGYPPPQPGYGGYPPQTGYGGYPPPGGYYPPQGYGGYPPPQAVQQQPRRSGLGAGSMAMGVGGGLLGGMLLGNAINGWEDHERMEGYQDGYQDGFDQGGDFDGGDFGGDF</sequence>
<feature type="compositionally biased region" description="Polar residues" evidence="5">
    <location>
        <begin position="256"/>
        <end position="273"/>
    </location>
</feature>
<evidence type="ECO:0000256" key="1">
    <source>
        <dbReference type="ARBA" id="ARBA00004173"/>
    </source>
</evidence>
<dbReference type="InterPro" id="IPR040153">
    <property type="entry name" value="Rcf2"/>
</dbReference>
<dbReference type="InterPro" id="IPR007667">
    <property type="entry name" value="Hypoxia_induced_domain"/>
</dbReference>
<feature type="compositionally biased region" description="Basic and acidic residues" evidence="5">
    <location>
        <begin position="188"/>
        <end position="200"/>
    </location>
</feature>
<evidence type="ECO:0000256" key="3">
    <source>
        <dbReference type="ARBA" id="ARBA00022989"/>
    </source>
</evidence>
<dbReference type="PANTHER" id="PTHR28018">
    <property type="entry name" value="RESPIRATORY SUPERCOMPLEX FACTOR 2, MITOCHONDRIAL"/>
    <property type="match status" value="1"/>
</dbReference>
<dbReference type="SUPFAM" id="SSF51045">
    <property type="entry name" value="WW domain"/>
    <property type="match status" value="1"/>
</dbReference>
<feature type="region of interest" description="Disordered" evidence="5">
    <location>
        <begin position="177"/>
        <end position="207"/>
    </location>
</feature>
<dbReference type="PANTHER" id="PTHR28018:SF3">
    <property type="entry name" value="RESPIRATORY SUPERCOMPLEX FACTOR 2, MITOCHONDRIAL"/>
    <property type="match status" value="1"/>
</dbReference>
<dbReference type="InterPro" id="IPR001202">
    <property type="entry name" value="WW_dom"/>
</dbReference>
<keyword evidence="2 6" id="KW-0812">Transmembrane</keyword>
<dbReference type="RefSeq" id="XP_049179744.1">
    <property type="nucleotide sequence ID" value="XM_049324463.1"/>
</dbReference>
<keyword evidence="10" id="KW-1185">Reference proteome</keyword>
<reference evidence="9" key="1">
    <citation type="journal article" date="2022" name="DNA Res.">
        <title>Genome analysis of five recently described species of the CUG-Ser clade uncovers Candida theae as a new hybrid lineage with pathogenic potential in the Candida parapsilosis species complex.</title>
        <authorList>
            <person name="Mixao V."/>
            <person name="Del Olmo V."/>
            <person name="Hegedusova E."/>
            <person name="Saus E."/>
            <person name="Pryszcz L."/>
            <person name="Cillingova A."/>
            <person name="Nosek J."/>
            <person name="Gabaldon T."/>
        </authorList>
    </citation>
    <scope>NUCLEOTIDE SEQUENCE</scope>
    <source>
        <strain evidence="9">CBS 10844</strain>
    </source>
</reference>
<evidence type="ECO:0000313" key="10">
    <source>
        <dbReference type="Proteomes" id="UP001202479"/>
    </source>
</evidence>
<evidence type="ECO:0000256" key="5">
    <source>
        <dbReference type="SAM" id="MobiDB-lite"/>
    </source>
</evidence>
<feature type="compositionally biased region" description="Pro residues" evidence="5">
    <location>
        <begin position="294"/>
        <end position="307"/>
    </location>
</feature>
<dbReference type="Pfam" id="PF00397">
    <property type="entry name" value="WW"/>
    <property type="match status" value="1"/>
</dbReference>
<dbReference type="SMART" id="SM00456">
    <property type="entry name" value="WW"/>
    <property type="match status" value="1"/>
</dbReference>
<comment type="caution">
    <text evidence="9">The sequence shown here is derived from an EMBL/GenBank/DDBJ whole genome shotgun (WGS) entry which is preliminary data.</text>
</comment>
<evidence type="ECO:0000259" key="8">
    <source>
        <dbReference type="PROSITE" id="PS51503"/>
    </source>
</evidence>
<dbReference type="InterPro" id="IPR036020">
    <property type="entry name" value="WW_dom_sf"/>
</dbReference>
<feature type="domain" description="HIG1" evidence="8">
    <location>
        <begin position="88"/>
        <end position="179"/>
    </location>
</feature>
<dbReference type="GeneID" id="73380775"/>